<dbReference type="GO" id="GO:0004857">
    <property type="term" value="F:enzyme inhibitor activity"/>
    <property type="evidence" value="ECO:0007669"/>
    <property type="project" value="TreeGrafter"/>
</dbReference>
<feature type="repeat" description="ANK" evidence="2">
    <location>
        <begin position="406"/>
        <end position="427"/>
    </location>
</feature>
<dbReference type="Proteomes" id="UP000663879">
    <property type="component" value="Unassembled WGS sequence"/>
</dbReference>
<gene>
    <name evidence="4" type="ORF">OXX778_LOCUS7175</name>
</gene>
<organism evidence="4 5">
    <name type="scientific">Brachionus calyciflorus</name>
    <dbReference type="NCBI Taxonomy" id="104777"/>
    <lineage>
        <taxon>Eukaryota</taxon>
        <taxon>Metazoa</taxon>
        <taxon>Spiralia</taxon>
        <taxon>Gnathifera</taxon>
        <taxon>Rotifera</taxon>
        <taxon>Eurotatoria</taxon>
        <taxon>Monogononta</taxon>
        <taxon>Pseudotrocha</taxon>
        <taxon>Ploima</taxon>
        <taxon>Brachionidae</taxon>
        <taxon>Brachionus</taxon>
    </lineage>
</organism>
<dbReference type="AlphaFoldDB" id="A0A813TMN9"/>
<dbReference type="PRINTS" id="PR01415">
    <property type="entry name" value="ANKYRIN"/>
</dbReference>
<evidence type="ECO:0000256" key="1">
    <source>
        <dbReference type="ARBA" id="ARBA00022737"/>
    </source>
</evidence>
<evidence type="ECO:0000256" key="3">
    <source>
        <dbReference type="SAM" id="MobiDB-lite"/>
    </source>
</evidence>
<dbReference type="Pfam" id="PF12796">
    <property type="entry name" value="Ank_2"/>
    <property type="match status" value="1"/>
</dbReference>
<dbReference type="PANTHER" id="PTHR24179:SF29">
    <property type="entry name" value="LD46604P"/>
    <property type="match status" value="1"/>
</dbReference>
<dbReference type="GO" id="GO:0017020">
    <property type="term" value="F:myosin phosphatase regulator activity"/>
    <property type="evidence" value="ECO:0007669"/>
    <property type="project" value="TreeGrafter"/>
</dbReference>
<dbReference type="Gene3D" id="1.25.40.20">
    <property type="entry name" value="Ankyrin repeat-containing domain"/>
    <property type="match status" value="2"/>
</dbReference>
<feature type="compositionally biased region" description="Low complexity" evidence="3">
    <location>
        <begin position="1"/>
        <end position="21"/>
    </location>
</feature>
<accession>A0A813TMN9</accession>
<dbReference type="PANTHER" id="PTHR24179">
    <property type="entry name" value="PROTEIN PHOSPHATASE 1 REGULATORY SUBUNIT 12"/>
    <property type="match status" value="1"/>
</dbReference>
<dbReference type="InterPro" id="IPR036770">
    <property type="entry name" value="Ankyrin_rpt-contain_sf"/>
</dbReference>
<reference evidence="4" key="1">
    <citation type="submission" date="2021-02" db="EMBL/GenBank/DDBJ databases">
        <authorList>
            <person name="Nowell W R."/>
        </authorList>
    </citation>
    <scope>NUCLEOTIDE SEQUENCE</scope>
    <source>
        <strain evidence="4">Ploen Becks lab</strain>
    </source>
</reference>
<dbReference type="PROSITE" id="PS50297">
    <property type="entry name" value="ANK_REP_REGION"/>
    <property type="match status" value="2"/>
</dbReference>
<feature type="repeat" description="ANK" evidence="2">
    <location>
        <begin position="451"/>
        <end position="483"/>
    </location>
</feature>
<evidence type="ECO:0000313" key="4">
    <source>
        <dbReference type="EMBL" id="CAF0815179.1"/>
    </source>
</evidence>
<keyword evidence="2" id="KW-0040">ANK repeat</keyword>
<feature type="compositionally biased region" description="Low complexity" evidence="3">
    <location>
        <begin position="539"/>
        <end position="549"/>
    </location>
</feature>
<comment type="caution">
    <text evidence="4">The sequence shown here is derived from an EMBL/GenBank/DDBJ whole genome shotgun (WGS) entry which is preliminary data.</text>
</comment>
<proteinExistence type="predicted"/>
<keyword evidence="1" id="KW-0677">Repeat</keyword>
<dbReference type="SUPFAM" id="SSF48403">
    <property type="entry name" value="Ankyrin repeat"/>
    <property type="match status" value="1"/>
</dbReference>
<dbReference type="PROSITE" id="PS50088">
    <property type="entry name" value="ANK_REPEAT"/>
    <property type="match status" value="2"/>
</dbReference>
<feature type="region of interest" description="Disordered" evidence="3">
    <location>
        <begin position="539"/>
        <end position="581"/>
    </location>
</feature>
<dbReference type="GO" id="GO:0005737">
    <property type="term" value="C:cytoplasm"/>
    <property type="evidence" value="ECO:0007669"/>
    <property type="project" value="TreeGrafter"/>
</dbReference>
<name>A0A813TMN9_9BILA</name>
<dbReference type="OrthoDB" id="19014at2759"/>
<keyword evidence="5" id="KW-1185">Reference proteome</keyword>
<dbReference type="EMBL" id="CAJNOC010000901">
    <property type="protein sequence ID" value="CAF0815179.1"/>
    <property type="molecule type" value="Genomic_DNA"/>
</dbReference>
<dbReference type="SMART" id="SM00248">
    <property type="entry name" value="ANK"/>
    <property type="match status" value="3"/>
</dbReference>
<protein>
    <submittedName>
        <fullName evidence="4">Uncharacterized protein</fullName>
    </submittedName>
</protein>
<feature type="region of interest" description="Disordered" evidence="3">
    <location>
        <begin position="1"/>
        <end position="23"/>
    </location>
</feature>
<feature type="compositionally biased region" description="Low complexity" evidence="3">
    <location>
        <begin position="559"/>
        <end position="572"/>
    </location>
</feature>
<evidence type="ECO:0000256" key="2">
    <source>
        <dbReference type="PROSITE-ProRule" id="PRU00023"/>
    </source>
</evidence>
<dbReference type="InterPro" id="IPR051226">
    <property type="entry name" value="PP1_Regulatory_Subunit"/>
</dbReference>
<sequence>MVNLNTKPNSTSNNKNNNNNNQELLRVDCKRSELSKKNSFTDRANKLIKQFELYNSKLDTQQVTKDSQEAKIINSLLLPSQYIDLSLFFYSPNQLEKDKDLLLQTSTDSSVLTSSTISNTSSSSVVSNQSFNLEHPLAIMTSQLSNNTNLNFSTNNSSSDEHEELVAEMEIIERLPTQERLRQAKRRRALQLKKWNEFDAQNIQNNTIKNSRTKLVQHNVINKKRNIKFQHHIVLLDAIMRKDYDEVERQLQSGITPNSANEDGLTAIHQCCIDDSADLLKLLIKYEICKILVENNADLLAVNTDGNMPYDICEDEVCLEYIESEMASRGVTQQTIDLKRSESEFRMLDDLKTLCLEQIYFYLKANNSQKLSLKHLTKNINNSFFEYFLEPITPDGKLDLNSKDSNGATLLHIAAANGYNTVIEFLLVDVPKAIENGAPIAHPSLLVRDNDGWTPLHVATFWGHQKAIEILLEAGADIDLRTKNDETVVDLCDDPDVKEFIVQKSKEIETEQAQRQAAAKAAAAAAVMQSKLQLISSSNNSLNNGSIKGTNSSSRSLKRTSTGVSRSSSVRRSSFREKEKAARKLDTSFKDFLYATEAQETQSVEQSSFGNDSQSNTNNSQTNAFFNQQYLTLNEENENLDNSYDRLANQQHKTTDTIINPIIINHKDQLDSQQQSRITNSTTPTNNKKITSVVKIINNNTSTSSLSKIPSNQPIPIINIYEATPSQNNKFIDDVNNNQLKLNNETNNSTLTTVSQIARIHSTGAYITNQSNQQQNLAISNYSMTQSIASTSTLPLNTSNNSNTVSTSSIAIVDISTSIKSNKKDDENQAVPNVRITQPNQFRDNNFDDGVKYKFISNQTIGGTNKVPSEFDDFNMDSTSAQNGNHKRLKCFKCCSVM</sequence>
<evidence type="ECO:0000313" key="5">
    <source>
        <dbReference type="Proteomes" id="UP000663879"/>
    </source>
</evidence>
<dbReference type="InterPro" id="IPR002110">
    <property type="entry name" value="Ankyrin_rpt"/>
</dbReference>